<dbReference type="SMART" id="SM00342">
    <property type="entry name" value="HTH_ARAC"/>
    <property type="match status" value="1"/>
</dbReference>
<dbReference type="Pfam" id="PF12833">
    <property type="entry name" value="HTH_18"/>
    <property type="match status" value="1"/>
</dbReference>
<dbReference type="InterPro" id="IPR009057">
    <property type="entry name" value="Homeodomain-like_sf"/>
</dbReference>
<dbReference type="PANTHER" id="PTHR43280:SF32">
    <property type="entry name" value="TRANSCRIPTIONAL REGULATORY PROTEIN"/>
    <property type="match status" value="1"/>
</dbReference>
<keyword evidence="6" id="KW-1185">Reference proteome</keyword>
<dbReference type="Gene3D" id="1.10.10.60">
    <property type="entry name" value="Homeodomain-like"/>
    <property type="match status" value="1"/>
</dbReference>
<feature type="domain" description="HTH araC/xylS-type" evidence="4">
    <location>
        <begin position="198"/>
        <end position="303"/>
    </location>
</feature>
<dbReference type="EMBL" id="BMJE01000006">
    <property type="protein sequence ID" value="GGB82614.1"/>
    <property type="molecule type" value="Genomic_DNA"/>
</dbReference>
<keyword evidence="1" id="KW-0805">Transcription regulation</keyword>
<keyword evidence="3" id="KW-0804">Transcription</keyword>
<accession>A0ABQ1K248</accession>
<evidence type="ECO:0000259" key="4">
    <source>
        <dbReference type="PROSITE" id="PS01124"/>
    </source>
</evidence>
<dbReference type="PANTHER" id="PTHR43280">
    <property type="entry name" value="ARAC-FAMILY TRANSCRIPTIONAL REGULATOR"/>
    <property type="match status" value="1"/>
</dbReference>
<evidence type="ECO:0000256" key="2">
    <source>
        <dbReference type="ARBA" id="ARBA00023125"/>
    </source>
</evidence>
<reference evidence="6" key="1">
    <citation type="journal article" date="2019" name="Int. J. Syst. Evol. Microbiol.">
        <title>The Global Catalogue of Microorganisms (GCM) 10K type strain sequencing project: providing services to taxonomists for standard genome sequencing and annotation.</title>
        <authorList>
            <consortium name="The Broad Institute Genomics Platform"/>
            <consortium name="The Broad Institute Genome Sequencing Center for Infectious Disease"/>
            <person name="Wu L."/>
            <person name="Ma J."/>
        </authorList>
    </citation>
    <scope>NUCLEOTIDE SEQUENCE [LARGE SCALE GENOMIC DNA]</scope>
    <source>
        <strain evidence="6">CGMCC 1.15461</strain>
    </source>
</reference>
<evidence type="ECO:0000256" key="1">
    <source>
        <dbReference type="ARBA" id="ARBA00023015"/>
    </source>
</evidence>
<protein>
    <submittedName>
        <fullName evidence="5">AraC family transcriptional regulator</fullName>
    </submittedName>
</protein>
<organism evidence="5 6">
    <name type="scientific">Flavobacterium suaedae</name>
    <dbReference type="NCBI Taxonomy" id="1767027"/>
    <lineage>
        <taxon>Bacteria</taxon>
        <taxon>Pseudomonadati</taxon>
        <taxon>Bacteroidota</taxon>
        <taxon>Flavobacteriia</taxon>
        <taxon>Flavobacteriales</taxon>
        <taxon>Flavobacteriaceae</taxon>
        <taxon>Flavobacterium</taxon>
    </lineage>
</organism>
<name>A0ABQ1K248_9FLAO</name>
<proteinExistence type="predicted"/>
<keyword evidence="2" id="KW-0238">DNA-binding</keyword>
<evidence type="ECO:0000313" key="6">
    <source>
        <dbReference type="Proteomes" id="UP000615760"/>
    </source>
</evidence>
<evidence type="ECO:0000256" key="3">
    <source>
        <dbReference type="ARBA" id="ARBA00023163"/>
    </source>
</evidence>
<dbReference type="InterPro" id="IPR018060">
    <property type="entry name" value="HTH_AraC"/>
</dbReference>
<gene>
    <name evidence="5" type="ORF">GCM10007424_23310</name>
</gene>
<comment type="caution">
    <text evidence="5">The sequence shown here is derived from an EMBL/GenBank/DDBJ whole genome shotgun (WGS) entry which is preliminary data.</text>
</comment>
<dbReference type="Proteomes" id="UP000615760">
    <property type="component" value="Unassembled WGS sequence"/>
</dbReference>
<dbReference type="SUPFAM" id="SSF46689">
    <property type="entry name" value="Homeodomain-like"/>
    <property type="match status" value="1"/>
</dbReference>
<dbReference type="PROSITE" id="PS01124">
    <property type="entry name" value="HTH_ARAC_FAMILY_2"/>
    <property type="match status" value="1"/>
</dbReference>
<evidence type="ECO:0000313" key="5">
    <source>
        <dbReference type="EMBL" id="GGB82614.1"/>
    </source>
</evidence>
<sequence>MGASNSEIKPFKSISALMRYLGLPAPQHPLFTLVDYNKTPQLEINSEQKLTIDFYKISFKNSFSGKIKYGQDYYDFDEGGLAFLKPGQIVTPYEDMESYEGYALYFHQDFIRKFPVGTEIKSYGFFSYNVSEALFLSAKEKAIVEQLFQTINAESRENIDQFSQEVLVSQLALLLSYSKRFYNRQFITRKEINHEIITSLDQILERYFQDKSGLDNGLPSVTFLSNKLGLSHRYLSDLLCSLTGLNTQRYIQKAIIEKAKEELSTTNLSVSEIAYNLGFEYPQSFSTMFKKNTQKTPLQFRALFN</sequence>
<dbReference type="RefSeq" id="WP_188621477.1">
    <property type="nucleotide sequence ID" value="NZ_BMJE01000006.1"/>
</dbReference>